<evidence type="ECO:0000256" key="1">
    <source>
        <dbReference type="SAM" id="SignalP"/>
    </source>
</evidence>
<name>A0A8K0WLK7_9HYPO</name>
<proteinExistence type="predicted"/>
<reference evidence="2" key="1">
    <citation type="journal article" date="2021" name="Nat. Commun.">
        <title>Genetic determinants of endophytism in the Arabidopsis root mycobiome.</title>
        <authorList>
            <person name="Mesny F."/>
            <person name="Miyauchi S."/>
            <person name="Thiergart T."/>
            <person name="Pickel B."/>
            <person name="Atanasova L."/>
            <person name="Karlsson M."/>
            <person name="Huettel B."/>
            <person name="Barry K.W."/>
            <person name="Haridas S."/>
            <person name="Chen C."/>
            <person name="Bauer D."/>
            <person name="Andreopoulos W."/>
            <person name="Pangilinan J."/>
            <person name="LaButti K."/>
            <person name="Riley R."/>
            <person name="Lipzen A."/>
            <person name="Clum A."/>
            <person name="Drula E."/>
            <person name="Henrissat B."/>
            <person name="Kohler A."/>
            <person name="Grigoriev I.V."/>
            <person name="Martin F.M."/>
            <person name="Hacquard S."/>
        </authorList>
    </citation>
    <scope>NUCLEOTIDE SEQUENCE</scope>
    <source>
        <strain evidence="2">MPI-CAGE-CH-0235</strain>
    </source>
</reference>
<protein>
    <submittedName>
        <fullName evidence="2">Uncharacterized protein</fullName>
    </submittedName>
</protein>
<evidence type="ECO:0000313" key="2">
    <source>
        <dbReference type="EMBL" id="KAH7309202.1"/>
    </source>
</evidence>
<dbReference type="OrthoDB" id="4876084at2759"/>
<sequence>MRLSTLATSVLAVTPVMATRWVVSWEQTVGINCCARGTWWNDDLGKAYTVSNFNEGCHGATQVDGVKEFCIDWGHERGHFIRLTGEKICVHGVSTEVVSQTDYTATYRTIFSNTACTW</sequence>
<organism evidence="2 3">
    <name type="scientific">Stachybotrys elegans</name>
    <dbReference type="NCBI Taxonomy" id="80388"/>
    <lineage>
        <taxon>Eukaryota</taxon>
        <taxon>Fungi</taxon>
        <taxon>Dikarya</taxon>
        <taxon>Ascomycota</taxon>
        <taxon>Pezizomycotina</taxon>
        <taxon>Sordariomycetes</taxon>
        <taxon>Hypocreomycetidae</taxon>
        <taxon>Hypocreales</taxon>
        <taxon>Stachybotryaceae</taxon>
        <taxon>Stachybotrys</taxon>
    </lineage>
</organism>
<feature type="signal peptide" evidence="1">
    <location>
        <begin position="1"/>
        <end position="18"/>
    </location>
</feature>
<keyword evidence="3" id="KW-1185">Reference proteome</keyword>
<comment type="caution">
    <text evidence="2">The sequence shown here is derived from an EMBL/GenBank/DDBJ whole genome shotgun (WGS) entry which is preliminary data.</text>
</comment>
<keyword evidence="1" id="KW-0732">Signal</keyword>
<feature type="chain" id="PRO_5035437131" evidence="1">
    <location>
        <begin position="19"/>
        <end position="118"/>
    </location>
</feature>
<dbReference type="EMBL" id="JAGPNK010000014">
    <property type="protein sequence ID" value="KAH7309202.1"/>
    <property type="molecule type" value="Genomic_DNA"/>
</dbReference>
<gene>
    <name evidence="2" type="ORF">B0I35DRAFT_359700</name>
</gene>
<dbReference type="AlphaFoldDB" id="A0A8K0WLK7"/>
<accession>A0A8K0WLK7</accession>
<dbReference type="Proteomes" id="UP000813444">
    <property type="component" value="Unassembled WGS sequence"/>
</dbReference>
<evidence type="ECO:0000313" key="3">
    <source>
        <dbReference type="Proteomes" id="UP000813444"/>
    </source>
</evidence>